<accession>A0A2Z6N1I1</accession>
<dbReference type="Pfam" id="PF00665">
    <property type="entry name" value="rve"/>
    <property type="match status" value="1"/>
</dbReference>
<dbReference type="GO" id="GO:0015074">
    <property type="term" value="P:DNA integration"/>
    <property type="evidence" value="ECO:0007669"/>
    <property type="project" value="InterPro"/>
</dbReference>
<keyword evidence="5" id="KW-0378">Hydrolase</keyword>
<dbReference type="InterPro" id="IPR012337">
    <property type="entry name" value="RNaseH-like_sf"/>
</dbReference>
<dbReference type="InterPro" id="IPR041373">
    <property type="entry name" value="RT_RNaseH"/>
</dbReference>
<evidence type="ECO:0000256" key="4">
    <source>
        <dbReference type="ARBA" id="ARBA00022759"/>
    </source>
</evidence>
<dbReference type="Gene3D" id="3.30.70.270">
    <property type="match status" value="1"/>
</dbReference>
<dbReference type="InterPro" id="IPR043502">
    <property type="entry name" value="DNA/RNA_pol_sf"/>
</dbReference>
<dbReference type="Proteomes" id="UP000242715">
    <property type="component" value="Unassembled WGS sequence"/>
</dbReference>
<dbReference type="InterPro" id="IPR000477">
    <property type="entry name" value="RT_dom"/>
</dbReference>
<dbReference type="AlphaFoldDB" id="A0A2Z6N1I1"/>
<keyword evidence="3" id="KW-0540">Nuclease</keyword>
<dbReference type="Pfam" id="PF00078">
    <property type="entry name" value="RVT_1"/>
    <property type="match status" value="1"/>
</dbReference>
<sequence>MFEETSRLFRVQEDIQRLMDKGELVVTRKSEDVCVIVPEFNVSDRLEMIYNSREPTVTPLVICLPGPMPYTSLRAVPYRYDATMLQDGVETPIPSLISVDNIADNSKIMRSGRILPGTVQGKTNNSVVETTQIPDSSKTGERVYEDSDEVLKMIKRSEYKIVDQLPQTPSKISILSLLMNSDAHREALMKFLHGWFLRGFTPRGTLCYKVMPFGLTNAGATYQRGMTTLFHDMMHKEIEVYVDDMIVKSGTEEEHVEYLLQMFQRFISHMTATCGPIFKLLRKNQGIVWTEYLIEPPILIPQVEGRPLIMYLTVLEESMGCVLGQQDETGRKEHAIYYLSKKFTDCESRYSMLEKTCCALAWAAKRLRHYLINHTTWLISKMDPIKYIFEKAALTGRTALENYQPIKFDFPDEEIMYLKMKDCDEPVFGEGPDPESKWGLIFDGAVNVYGNGIGAIIVTPKGAHIPFTARLQFDCTNNIAEYEACIMGIEEAIDLRIKNIDIYGDSALVVNQIKGEWETRHAGLILYRDYARRLLTFFYKVELHHIPRDENQMTDALATLSSMYRVNRRNEVPTISIRCLERPAYVFATEEVIDDKPWFHDIKMFLQKQEYPPGASNKDKKTLRRLSSSFFLNEEVLYKRNFDMVLLRCVDKHEADLLMHEIHEGSFGTHPNGHTMAKKMLRASYYSLTMESDCYKHARKCHKCQIYADKIHLLPTSLNVLSSPWSFSMWGIDMIGRIKPKASDGHRFILVAIDYFTKWVEAASYVNVTKQVVIHFIKNHIICRYGVPNKIITDNGTNLNNKMMKDLCDEFKIEHHNSSPYRPQMNGAVEAANKNIKKIVQKMAVTYKDWHEMLPFALHGYRTSVRTSTGATPFSLVYGMEAVLLVEVEIPSMRVLMETKLAEAKWCQNRYDQLNLIEEKRMAALCHGQLYQRRMKQAFDRKVRPREFRDGDLVLKKILSFQPDSRGNWTPNYEGLYVVKRAFSGGAMTLATMDRDELPRPVNADAVKKYFV</sequence>
<evidence type="ECO:0000259" key="7">
    <source>
        <dbReference type="PROSITE" id="PS50879"/>
    </source>
</evidence>
<evidence type="ECO:0000256" key="3">
    <source>
        <dbReference type="ARBA" id="ARBA00022722"/>
    </source>
</evidence>
<organism evidence="9 10">
    <name type="scientific">Trifolium subterraneum</name>
    <name type="common">Subterranean clover</name>
    <dbReference type="NCBI Taxonomy" id="3900"/>
    <lineage>
        <taxon>Eukaryota</taxon>
        <taxon>Viridiplantae</taxon>
        <taxon>Streptophyta</taxon>
        <taxon>Embryophyta</taxon>
        <taxon>Tracheophyta</taxon>
        <taxon>Spermatophyta</taxon>
        <taxon>Magnoliopsida</taxon>
        <taxon>eudicotyledons</taxon>
        <taxon>Gunneridae</taxon>
        <taxon>Pentapetalae</taxon>
        <taxon>rosids</taxon>
        <taxon>fabids</taxon>
        <taxon>Fabales</taxon>
        <taxon>Fabaceae</taxon>
        <taxon>Papilionoideae</taxon>
        <taxon>50 kb inversion clade</taxon>
        <taxon>NPAAA clade</taxon>
        <taxon>Hologalegina</taxon>
        <taxon>IRL clade</taxon>
        <taxon>Trifolieae</taxon>
        <taxon>Trifolium</taxon>
    </lineage>
</organism>
<evidence type="ECO:0000256" key="6">
    <source>
        <dbReference type="ARBA" id="ARBA00022918"/>
    </source>
</evidence>
<evidence type="ECO:0000256" key="5">
    <source>
        <dbReference type="ARBA" id="ARBA00022801"/>
    </source>
</evidence>
<feature type="domain" description="RNase H type-1" evidence="7">
    <location>
        <begin position="434"/>
        <end position="563"/>
    </location>
</feature>
<dbReference type="InterPro" id="IPR002156">
    <property type="entry name" value="RNaseH_domain"/>
</dbReference>
<keyword evidence="6" id="KW-0695">RNA-directed DNA polymerase</keyword>
<dbReference type="Pfam" id="PF17917">
    <property type="entry name" value="RT_RNaseH"/>
    <property type="match status" value="1"/>
</dbReference>
<dbReference type="InterPro" id="IPR001584">
    <property type="entry name" value="Integrase_cat-core"/>
</dbReference>
<dbReference type="InterPro" id="IPR036397">
    <property type="entry name" value="RNaseH_sf"/>
</dbReference>
<dbReference type="Gene3D" id="1.10.340.70">
    <property type="match status" value="1"/>
</dbReference>
<dbReference type="OrthoDB" id="101614at2759"/>
<gene>
    <name evidence="9" type="ORF">TSUD_326860</name>
</gene>
<evidence type="ECO:0000256" key="2">
    <source>
        <dbReference type="ARBA" id="ARBA00022695"/>
    </source>
</evidence>
<dbReference type="SUPFAM" id="SSF56672">
    <property type="entry name" value="DNA/RNA polymerases"/>
    <property type="match status" value="1"/>
</dbReference>
<protein>
    <submittedName>
        <fullName evidence="9">Uncharacterized protein</fullName>
    </submittedName>
</protein>
<evidence type="ECO:0000313" key="10">
    <source>
        <dbReference type="Proteomes" id="UP000242715"/>
    </source>
</evidence>
<dbReference type="CDD" id="cd01647">
    <property type="entry name" value="RT_LTR"/>
    <property type="match status" value="1"/>
</dbReference>
<reference evidence="10" key="1">
    <citation type="journal article" date="2017" name="Front. Plant Sci.">
        <title>Climate Clever Clovers: New Paradigm to Reduce the Environmental Footprint of Ruminants by Breeding Low Methanogenic Forages Utilizing Haplotype Variation.</title>
        <authorList>
            <person name="Kaur P."/>
            <person name="Appels R."/>
            <person name="Bayer P.E."/>
            <person name="Keeble-Gagnere G."/>
            <person name="Wang J."/>
            <person name="Hirakawa H."/>
            <person name="Shirasawa K."/>
            <person name="Vercoe P."/>
            <person name="Stefanova K."/>
            <person name="Durmic Z."/>
            <person name="Nichols P."/>
            <person name="Revell C."/>
            <person name="Isobe S.N."/>
            <person name="Edwards D."/>
            <person name="Erskine W."/>
        </authorList>
    </citation>
    <scope>NUCLEOTIDE SEQUENCE [LARGE SCALE GENOMIC DNA]</scope>
    <source>
        <strain evidence="10">cv. Daliak</strain>
    </source>
</reference>
<evidence type="ECO:0000256" key="1">
    <source>
        <dbReference type="ARBA" id="ARBA00022679"/>
    </source>
</evidence>
<evidence type="ECO:0000313" key="9">
    <source>
        <dbReference type="EMBL" id="GAU22957.1"/>
    </source>
</evidence>
<dbReference type="PROSITE" id="PS50879">
    <property type="entry name" value="RNASE_H_1"/>
    <property type="match status" value="1"/>
</dbReference>
<dbReference type="PROSITE" id="PS50994">
    <property type="entry name" value="INTEGRASE"/>
    <property type="match status" value="1"/>
</dbReference>
<name>A0A2Z6N1I1_TRISU</name>
<dbReference type="PANTHER" id="PTHR48475">
    <property type="entry name" value="RIBONUCLEASE H"/>
    <property type="match status" value="1"/>
</dbReference>
<dbReference type="InterPro" id="IPR043128">
    <property type="entry name" value="Rev_trsase/Diguanyl_cyclase"/>
</dbReference>
<dbReference type="SUPFAM" id="SSF53098">
    <property type="entry name" value="Ribonuclease H-like"/>
    <property type="match status" value="2"/>
</dbReference>
<dbReference type="Gene3D" id="3.30.420.10">
    <property type="entry name" value="Ribonuclease H-like superfamily/Ribonuclease H"/>
    <property type="match status" value="2"/>
</dbReference>
<dbReference type="PANTHER" id="PTHR48475:SF1">
    <property type="entry name" value="RNASE H TYPE-1 DOMAIN-CONTAINING PROTEIN"/>
    <property type="match status" value="1"/>
</dbReference>
<dbReference type="EMBL" id="DF973258">
    <property type="protein sequence ID" value="GAU22957.1"/>
    <property type="molecule type" value="Genomic_DNA"/>
</dbReference>
<keyword evidence="2" id="KW-0548">Nucleotidyltransferase</keyword>
<feature type="domain" description="Integrase catalytic" evidence="8">
    <location>
        <begin position="720"/>
        <end position="881"/>
    </location>
</feature>
<dbReference type="GO" id="GO:0003964">
    <property type="term" value="F:RNA-directed DNA polymerase activity"/>
    <property type="evidence" value="ECO:0007669"/>
    <property type="project" value="UniProtKB-KW"/>
</dbReference>
<dbReference type="Pfam" id="PF13456">
    <property type="entry name" value="RVT_3"/>
    <property type="match status" value="1"/>
</dbReference>
<proteinExistence type="predicted"/>
<dbReference type="GO" id="GO:0003676">
    <property type="term" value="F:nucleic acid binding"/>
    <property type="evidence" value="ECO:0007669"/>
    <property type="project" value="InterPro"/>
</dbReference>
<dbReference type="CDD" id="cd09279">
    <property type="entry name" value="RNase_HI_like"/>
    <property type="match status" value="1"/>
</dbReference>
<keyword evidence="4" id="KW-0255">Endonuclease</keyword>
<keyword evidence="10" id="KW-1185">Reference proteome</keyword>
<keyword evidence="1" id="KW-0808">Transferase</keyword>
<evidence type="ECO:0000259" key="8">
    <source>
        <dbReference type="PROSITE" id="PS50994"/>
    </source>
</evidence>
<dbReference type="GO" id="GO:0004523">
    <property type="term" value="F:RNA-DNA hybrid ribonuclease activity"/>
    <property type="evidence" value="ECO:0007669"/>
    <property type="project" value="InterPro"/>
</dbReference>